<dbReference type="STRING" id="247523.B0W48_13670"/>
<gene>
    <name evidence="1" type="ORF">B0W48_13670</name>
</gene>
<proteinExistence type="predicted"/>
<organism evidence="1 2">
    <name type="scientific">Pseudoalteromonas aliena</name>
    <dbReference type="NCBI Taxonomy" id="247523"/>
    <lineage>
        <taxon>Bacteria</taxon>
        <taxon>Pseudomonadati</taxon>
        <taxon>Pseudomonadota</taxon>
        <taxon>Gammaproteobacteria</taxon>
        <taxon>Alteromonadales</taxon>
        <taxon>Pseudoalteromonadaceae</taxon>
        <taxon>Pseudoalteromonas</taxon>
    </lineage>
</organism>
<accession>A0A1Q2H092</accession>
<dbReference type="AlphaFoldDB" id="A0A1Q2H092"/>
<dbReference type="RefSeq" id="WP_077537445.1">
    <property type="nucleotide sequence ID" value="NZ_CP019628.1"/>
</dbReference>
<sequence>MAHTFDEEPTLELRALQIWQILIGAAHNRQIYTYKIVSELLGYDGSGVLNRQLGHIMYWCQQNKVPPLTIIVVNEAKGIPGEGLILEGNESQLREKVYKYDWYNLIPPSLDELSKAYHLGSE</sequence>
<dbReference type="Proteomes" id="UP000188243">
    <property type="component" value="Chromosome"/>
</dbReference>
<dbReference type="KEGG" id="paln:B0W48_13670"/>
<reference evidence="1 2" key="1">
    <citation type="submission" date="2017-02" db="EMBL/GenBank/DDBJ databases">
        <title>Complete genome sequence of the cold-active Pseudoalteromonas aliena strain EH1 isolated from Arctic seawater.</title>
        <authorList>
            <person name="Kim E."/>
            <person name="Heo E."/>
            <person name="Kim H."/>
            <person name="Kim D."/>
        </authorList>
    </citation>
    <scope>NUCLEOTIDE SEQUENCE [LARGE SCALE GENOMIC DNA]</scope>
    <source>
        <strain evidence="1 2">EH1</strain>
    </source>
</reference>
<dbReference type="EMBL" id="CP019628">
    <property type="protein sequence ID" value="AQQ00766.1"/>
    <property type="molecule type" value="Genomic_DNA"/>
</dbReference>
<name>A0A1Q2H092_9GAMM</name>
<evidence type="ECO:0000313" key="2">
    <source>
        <dbReference type="Proteomes" id="UP000188243"/>
    </source>
</evidence>
<evidence type="ECO:0000313" key="1">
    <source>
        <dbReference type="EMBL" id="AQQ00766.1"/>
    </source>
</evidence>
<protein>
    <submittedName>
        <fullName evidence="1">Uncharacterized protein</fullName>
    </submittedName>
</protein>